<dbReference type="InterPro" id="IPR014790">
    <property type="entry name" value="MutL_C"/>
</dbReference>
<dbReference type="SMART" id="SM01340">
    <property type="entry name" value="DNA_mis_repair"/>
    <property type="match status" value="1"/>
</dbReference>
<dbReference type="InterPro" id="IPR038973">
    <property type="entry name" value="MutL/Mlh/Pms-like"/>
</dbReference>
<dbReference type="Proteomes" id="UP000278804">
    <property type="component" value="Chromosome"/>
</dbReference>
<dbReference type="PROSITE" id="PS00058">
    <property type="entry name" value="DNA_MISMATCH_REPAIR_1"/>
    <property type="match status" value="1"/>
</dbReference>
<dbReference type="Gene3D" id="3.30.1370.100">
    <property type="entry name" value="MutL, C-terminal domain, regulatory subdomain"/>
    <property type="match status" value="1"/>
</dbReference>
<feature type="domain" description="DNA mismatch repair protein S5" evidence="6">
    <location>
        <begin position="207"/>
        <end position="325"/>
    </location>
</feature>
<dbReference type="InterPro" id="IPR013507">
    <property type="entry name" value="DNA_mismatch_S5_2-like"/>
</dbReference>
<dbReference type="Pfam" id="PF01119">
    <property type="entry name" value="DNA_mis_repair"/>
    <property type="match status" value="1"/>
</dbReference>
<dbReference type="PANTHER" id="PTHR10073:SF12">
    <property type="entry name" value="DNA MISMATCH REPAIR PROTEIN MLH1"/>
    <property type="match status" value="1"/>
</dbReference>
<name>A0A3Q8S6T5_9FIRM</name>
<dbReference type="Gene3D" id="3.30.1540.20">
    <property type="entry name" value="MutL, C-terminal domain, dimerisation subdomain"/>
    <property type="match status" value="1"/>
</dbReference>
<proteinExistence type="inferred from homology"/>
<organism evidence="7 8">
    <name type="scientific">Erysipelothrix piscisicarius</name>
    <dbReference type="NCBI Taxonomy" id="2485784"/>
    <lineage>
        <taxon>Bacteria</taxon>
        <taxon>Bacillati</taxon>
        <taxon>Bacillota</taxon>
        <taxon>Erysipelotrichia</taxon>
        <taxon>Erysipelotrichales</taxon>
        <taxon>Erysipelotrichaceae</taxon>
        <taxon>Erysipelothrix</taxon>
    </lineage>
</organism>
<dbReference type="GO" id="GO:0016887">
    <property type="term" value="F:ATP hydrolysis activity"/>
    <property type="evidence" value="ECO:0007669"/>
    <property type="project" value="InterPro"/>
</dbReference>
<dbReference type="GO" id="GO:0030983">
    <property type="term" value="F:mismatched DNA binding"/>
    <property type="evidence" value="ECO:0007669"/>
    <property type="project" value="InterPro"/>
</dbReference>
<dbReference type="Pfam" id="PF13589">
    <property type="entry name" value="HATPase_c_3"/>
    <property type="match status" value="1"/>
</dbReference>
<dbReference type="GO" id="GO:0006298">
    <property type="term" value="P:mismatch repair"/>
    <property type="evidence" value="ECO:0007669"/>
    <property type="project" value="UniProtKB-UniRule"/>
</dbReference>
<dbReference type="AlphaFoldDB" id="A0A3Q8S6T5"/>
<dbReference type="InterPro" id="IPR002099">
    <property type="entry name" value="MutL/Mlh/PMS"/>
</dbReference>
<comment type="similarity">
    <text evidence="1 4">Belongs to the DNA mismatch repair MutL/HexB family.</text>
</comment>
<dbReference type="Gene3D" id="3.30.565.10">
    <property type="entry name" value="Histidine kinase-like ATPase, C-terminal domain"/>
    <property type="match status" value="1"/>
</dbReference>
<dbReference type="GO" id="GO:0140664">
    <property type="term" value="F:ATP-dependent DNA damage sensor activity"/>
    <property type="evidence" value="ECO:0007669"/>
    <property type="project" value="InterPro"/>
</dbReference>
<evidence type="ECO:0000313" key="8">
    <source>
        <dbReference type="Proteomes" id="UP000278804"/>
    </source>
</evidence>
<dbReference type="EMBL" id="CP034234">
    <property type="protein sequence ID" value="AZK43640.1"/>
    <property type="molecule type" value="Genomic_DNA"/>
</dbReference>
<dbReference type="FunFam" id="3.30.565.10:FF:000003">
    <property type="entry name" value="DNA mismatch repair endonuclease MutL"/>
    <property type="match status" value="1"/>
</dbReference>
<keyword evidence="3 4" id="KW-0234">DNA repair</keyword>
<dbReference type="SUPFAM" id="SSF118116">
    <property type="entry name" value="DNA mismatch repair protein MutL"/>
    <property type="match status" value="1"/>
</dbReference>
<keyword evidence="7" id="KW-0255">Endonuclease</keyword>
<dbReference type="InterPro" id="IPR037198">
    <property type="entry name" value="MutL_C_sf"/>
</dbReference>
<dbReference type="RefSeq" id="WP_125163858.1">
    <property type="nucleotide sequence ID" value="NZ_CP034234.1"/>
</dbReference>
<comment type="function">
    <text evidence="4">This protein is involved in the repair of mismatches in DNA. It is required for dam-dependent methyl-directed DNA mismatch repair. May act as a 'molecular matchmaker', a protein that promotes the formation of a stable complex between two or more DNA-binding proteins in an ATP-dependent manner without itself being part of a final effector complex.</text>
</comment>
<keyword evidence="8" id="KW-1185">Reference proteome</keyword>
<sequence>MNKIKVLDTHLTNMIAAGEVVERPAGIIKELVENSIDANATSIEVRIVEGGMGLIEVSDNGDGMGGDDLSQAFERHSTSKIKSVLDLNAIASFGFRGEALPSIASVSHVEALSNDGTEGHRIIIDNGVKKVKERAARNQGTTISVSSLFLKTPARLKHIKNIHYETSIILDTIQKFAMGNPHISFTLYNESKISFRSYGRNDIADVFHRVYGAQVTQDTKLFNAENYDFKIDGIMALPQHNRANRYSIWLYINNRMIRFPKIQKAIVDGYRRHMPTDRYPIVVMNIHVDPQLVDVNVHPSKWEIRLSKDNVLVELIQDCFSSILDQHMRPQRITFPTQPPVQTDIKEDLLGEPLPRFEPLIEEPKKVYVPDYLPESLPLSDFKPREIEPLEVSERIEPLTVLSQMSGCYILAQGDQGLYIIDQHAAMERVRYEYYQNKMLNQNNPTQDFLIPLIIEGRKPIIGRVHEINQILKEFQLELEVFGDDAFVLRSTPLWIEEKIVSEFIHEVLDMFEDERTIREEDLRRNVLATLACHSSVRFNEYMSMDEMTELVRQLRACDQPFHCPHGRPTFITVEHKQLIKEFKR</sequence>
<evidence type="ECO:0000313" key="7">
    <source>
        <dbReference type="EMBL" id="AZK43640.1"/>
    </source>
</evidence>
<evidence type="ECO:0000259" key="5">
    <source>
        <dbReference type="SMART" id="SM00853"/>
    </source>
</evidence>
<dbReference type="InterPro" id="IPR042120">
    <property type="entry name" value="MutL_C_dimsub"/>
</dbReference>
<keyword evidence="2 4" id="KW-0227">DNA damage</keyword>
<dbReference type="Gene3D" id="3.30.230.10">
    <property type="match status" value="1"/>
</dbReference>
<dbReference type="CDD" id="cd00782">
    <property type="entry name" value="MutL_Trans"/>
    <property type="match status" value="1"/>
</dbReference>
<feature type="domain" description="MutL C-terminal dimerisation" evidence="5">
    <location>
        <begin position="401"/>
        <end position="543"/>
    </location>
</feature>
<reference evidence="7 8" key="1">
    <citation type="journal article" date="2020" name="Int. J. Syst. Evol. Microbiol.">
        <title>Description of Erysipelothrix piscisicarius sp. nov., an emergent fish pathogen, and assessment of virulence using a tiger barb (Puntigrus tetrazona) infection model.</title>
        <authorList>
            <person name="Pomaranski E.K."/>
            <person name="Griffin M.J."/>
            <person name="Camus A.C."/>
            <person name="Armwood A.R."/>
            <person name="Shelley J."/>
            <person name="Waldbieser G.C."/>
            <person name="LaFrentz B.R."/>
            <person name="Garcia J.C."/>
            <person name="Yanong R."/>
            <person name="Soto E."/>
        </authorList>
    </citation>
    <scope>NUCLEOTIDE SEQUENCE [LARGE SCALE GENOMIC DNA]</scope>
    <source>
        <strain evidence="7 8">15TAL0474</strain>
    </source>
</reference>
<dbReference type="NCBIfam" id="TIGR00585">
    <property type="entry name" value="mutl"/>
    <property type="match status" value="1"/>
</dbReference>
<evidence type="ECO:0000256" key="2">
    <source>
        <dbReference type="ARBA" id="ARBA00022763"/>
    </source>
</evidence>
<keyword evidence="7" id="KW-0378">Hydrolase</keyword>
<dbReference type="SUPFAM" id="SSF55874">
    <property type="entry name" value="ATPase domain of HSP90 chaperone/DNA topoisomerase II/histidine kinase"/>
    <property type="match status" value="1"/>
</dbReference>
<evidence type="ECO:0000259" key="6">
    <source>
        <dbReference type="SMART" id="SM01340"/>
    </source>
</evidence>
<keyword evidence="7" id="KW-0540">Nuclease</keyword>
<evidence type="ECO:0000256" key="1">
    <source>
        <dbReference type="ARBA" id="ARBA00006082"/>
    </source>
</evidence>
<dbReference type="KEGG" id="eri:EEI45_01495"/>
<evidence type="ECO:0000256" key="4">
    <source>
        <dbReference type="HAMAP-Rule" id="MF_00149"/>
    </source>
</evidence>
<dbReference type="InterPro" id="IPR014762">
    <property type="entry name" value="DNA_mismatch_repair_CS"/>
</dbReference>
<dbReference type="InterPro" id="IPR042121">
    <property type="entry name" value="MutL_C_regsub"/>
</dbReference>
<dbReference type="HAMAP" id="MF_00149">
    <property type="entry name" value="DNA_mis_repair"/>
    <property type="match status" value="1"/>
</dbReference>
<dbReference type="GO" id="GO:0004519">
    <property type="term" value="F:endonuclease activity"/>
    <property type="evidence" value="ECO:0007669"/>
    <property type="project" value="UniProtKB-KW"/>
</dbReference>
<dbReference type="InterPro" id="IPR036890">
    <property type="entry name" value="HATPase_C_sf"/>
</dbReference>
<evidence type="ECO:0000256" key="3">
    <source>
        <dbReference type="ARBA" id="ARBA00023204"/>
    </source>
</evidence>
<dbReference type="InterPro" id="IPR014721">
    <property type="entry name" value="Ribsml_uS5_D2-typ_fold_subgr"/>
</dbReference>
<accession>A0A3Q8S6T5</accession>
<dbReference type="GO" id="GO:0005524">
    <property type="term" value="F:ATP binding"/>
    <property type="evidence" value="ECO:0007669"/>
    <property type="project" value="InterPro"/>
</dbReference>
<gene>
    <name evidence="4 7" type="primary">mutL</name>
    <name evidence="7" type="ORF">EEI45_01495</name>
</gene>
<dbReference type="SUPFAM" id="SSF54211">
    <property type="entry name" value="Ribosomal protein S5 domain 2-like"/>
    <property type="match status" value="1"/>
</dbReference>
<dbReference type="InterPro" id="IPR020667">
    <property type="entry name" value="DNA_mismatch_repair_MutL"/>
</dbReference>
<dbReference type="GO" id="GO:0032300">
    <property type="term" value="C:mismatch repair complex"/>
    <property type="evidence" value="ECO:0007669"/>
    <property type="project" value="InterPro"/>
</dbReference>
<dbReference type="Pfam" id="PF08676">
    <property type="entry name" value="MutL_C"/>
    <property type="match status" value="1"/>
</dbReference>
<dbReference type="InterPro" id="IPR020568">
    <property type="entry name" value="Ribosomal_Su5_D2-typ_SF"/>
</dbReference>
<dbReference type="PANTHER" id="PTHR10073">
    <property type="entry name" value="DNA MISMATCH REPAIR PROTEIN MLH, PMS, MUTL"/>
    <property type="match status" value="1"/>
</dbReference>
<protein>
    <recommendedName>
        <fullName evidence="4">DNA mismatch repair protein MutL</fullName>
    </recommendedName>
</protein>
<dbReference type="SMART" id="SM00853">
    <property type="entry name" value="MutL_C"/>
    <property type="match status" value="1"/>
</dbReference>
<dbReference type="CDD" id="cd16926">
    <property type="entry name" value="HATPase_MutL-MLH-PMS-like"/>
    <property type="match status" value="1"/>
</dbReference>